<dbReference type="VEuPathDB" id="FungiDB:PV07_08700"/>
<dbReference type="GeneID" id="27347894"/>
<reference evidence="1 2" key="1">
    <citation type="submission" date="2015-01" db="EMBL/GenBank/DDBJ databases">
        <title>The Genome Sequence of Cladophialophora immunda CBS83496.</title>
        <authorList>
            <consortium name="The Broad Institute Genomics Platform"/>
            <person name="Cuomo C."/>
            <person name="de Hoog S."/>
            <person name="Gorbushina A."/>
            <person name="Stielow B."/>
            <person name="Teixiera M."/>
            <person name="Abouelleil A."/>
            <person name="Chapman S.B."/>
            <person name="Priest M."/>
            <person name="Young S.K."/>
            <person name="Wortman J."/>
            <person name="Nusbaum C."/>
            <person name="Birren B."/>
        </authorList>
    </citation>
    <scope>NUCLEOTIDE SEQUENCE [LARGE SCALE GENOMIC DNA]</scope>
    <source>
        <strain evidence="1 2">CBS 83496</strain>
    </source>
</reference>
<evidence type="ECO:0000313" key="2">
    <source>
        <dbReference type="Proteomes" id="UP000054466"/>
    </source>
</evidence>
<dbReference type="AlphaFoldDB" id="A0A0D2CPR2"/>
<keyword evidence="2" id="KW-1185">Reference proteome</keyword>
<sequence>MVQMKSDLIAVASNEDEIHREATTNLFKSFQYVNPTGAKLTPDYVLRGDPYVLKALMHPRPPADVIKVESYGVPYDPASQGRHRTDDYSAAVKTQEFTRIKTEALGRITAWTKLGTRKR</sequence>
<proteinExistence type="predicted"/>
<protein>
    <submittedName>
        <fullName evidence="1">Uncharacterized protein</fullName>
    </submittedName>
</protein>
<name>A0A0D2CPR2_9EURO</name>
<organism evidence="1 2">
    <name type="scientific">Cladophialophora immunda</name>
    <dbReference type="NCBI Taxonomy" id="569365"/>
    <lineage>
        <taxon>Eukaryota</taxon>
        <taxon>Fungi</taxon>
        <taxon>Dikarya</taxon>
        <taxon>Ascomycota</taxon>
        <taxon>Pezizomycotina</taxon>
        <taxon>Eurotiomycetes</taxon>
        <taxon>Chaetothyriomycetidae</taxon>
        <taxon>Chaetothyriales</taxon>
        <taxon>Herpotrichiellaceae</taxon>
        <taxon>Cladophialophora</taxon>
    </lineage>
</organism>
<dbReference type="RefSeq" id="XP_016245750.1">
    <property type="nucleotide sequence ID" value="XM_016395894.1"/>
</dbReference>
<evidence type="ECO:0000313" key="1">
    <source>
        <dbReference type="EMBL" id="KIW25534.1"/>
    </source>
</evidence>
<gene>
    <name evidence="1" type="ORF">PV07_08700</name>
</gene>
<dbReference type="Proteomes" id="UP000054466">
    <property type="component" value="Unassembled WGS sequence"/>
</dbReference>
<accession>A0A0D2CPR2</accession>
<dbReference type="HOGENOM" id="CLU_2061248_0_0_1"/>
<dbReference type="EMBL" id="KN847044">
    <property type="protein sequence ID" value="KIW25534.1"/>
    <property type="molecule type" value="Genomic_DNA"/>
</dbReference>